<feature type="region of interest" description="Disordered" evidence="1">
    <location>
        <begin position="1"/>
        <end position="23"/>
    </location>
</feature>
<evidence type="ECO:0000313" key="2">
    <source>
        <dbReference type="EMBL" id="CEM50433.1"/>
    </source>
</evidence>
<gene>
    <name evidence="2" type="ORF">Cvel_9991</name>
</gene>
<dbReference type="VEuPathDB" id="CryptoDB:Cvel_9991"/>
<dbReference type="PhylomeDB" id="A0A0G4I0S5"/>
<dbReference type="EMBL" id="CDMZ01004658">
    <property type="protein sequence ID" value="CEM50433.1"/>
    <property type="molecule type" value="Genomic_DNA"/>
</dbReference>
<reference evidence="2" key="1">
    <citation type="submission" date="2014-11" db="EMBL/GenBank/DDBJ databases">
        <authorList>
            <person name="Otto D Thomas"/>
            <person name="Naeem Raeece"/>
        </authorList>
    </citation>
    <scope>NUCLEOTIDE SEQUENCE</scope>
</reference>
<dbReference type="AlphaFoldDB" id="A0A0G4I0S5"/>
<evidence type="ECO:0000256" key="1">
    <source>
        <dbReference type="SAM" id="MobiDB-lite"/>
    </source>
</evidence>
<accession>A0A0G4I0S5</accession>
<feature type="compositionally biased region" description="Polar residues" evidence="1">
    <location>
        <begin position="13"/>
        <end position="23"/>
    </location>
</feature>
<name>A0A0G4I0S5_9ALVE</name>
<feature type="compositionally biased region" description="Basic and acidic residues" evidence="1">
    <location>
        <begin position="1"/>
        <end position="12"/>
    </location>
</feature>
<sequence length="647" mass="72345">MHVENLLDERLQKYSSPTDRSTGLFSDSETYKNSLPVRRVGTRSEALKLYKLPYWGSEEDLGKMVKMLSDDQTGNRYEIKYLCAPGRSGKTSSVLPAFLASEDFTHYLYLAFDNNGRRRFQLSNETPLLDGGYAKNQGAAFAVECMRALLEEPDRKWPYEVPVGPGDLPPSVDDSIDEMESLLHRNLGENARVLIHLDDHRKMCPRTNQENDPGAAFSQGAMEVFAERAVAVATYVEPPPLTPPTASTSATCRWPVVCPRIDVELVMRHLADSDASRFCSGKTGPLTGFSGFLKLKQTSTDPDEQRLIANLQLRFALALEGNLSRLHVPAVDKRLERQVAKLSDDLKAACSSKRSKTDRKAKLRKAADTFSKPLLEKFFYRYIPREVDKHVAGLLCGLKDEEVHGVRRVSNLIVLGRDDLLTAPLYHLLSVKPPDDEPELQNVYVKGAGLFKEQFQPAVPLLAGTPLERSYLWALSTESALYGGLLFGAINCPFKCTDIKKGRIFPGQNQTNFDTITDVSQLETDIMFFADEEKDGKPFSHPRCDMWFRTSDGEMVVLIEITDAHGKKVKEKAERLGEVVRGIQVEQKEKESGVRIRGVVLAPSDSEGASYESSAHEVQESEVAILRTDRARKLLGGLDHVFQYVKP</sequence>
<protein>
    <submittedName>
        <fullName evidence="2">Uncharacterized protein</fullName>
    </submittedName>
</protein>
<proteinExistence type="predicted"/>
<organism evidence="2">
    <name type="scientific">Chromera velia CCMP2878</name>
    <dbReference type="NCBI Taxonomy" id="1169474"/>
    <lineage>
        <taxon>Eukaryota</taxon>
        <taxon>Sar</taxon>
        <taxon>Alveolata</taxon>
        <taxon>Colpodellida</taxon>
        <taxon>Chromeraceae</taxon>
        <taxon>Chromera</taxon>
    </lineage>
</organism>